<comment type="cofactor">
    <cofactor evidence="6">
        <name>Fe(2+)</name>
        <dbReference type="ChEBI" id="CHEBI:29033"/>
    </cofactor>
    <text evidence="6">Binds 1 Fe(2+) ion per subunit.</text>
</comment>
<feature type="binding site" evidence="6">
    <location>
        <position position="382"/>
    </location>
    <ligand>
        <name>Fe cation</name>
        <dbReference type="ChEBI" id="CHEBI:24875"/>
        <note>catalytic</note>
    </ligand>
</feature>
<evidence type="ECO:0000256" key="4">
    <source>
        <dbReference type="ARBA" id="ARBA00023002"/>
    </source>
</evidence>
<reference evidence="8 9" key="1">
    <citation type="journal article" date="2008" name="Science">
        <title>The Physcomitrella genome reveals evolutionary insights into the conquest of land by plants.</title>
        <authorList>
            <person name="Rensing S."/>
            <person name="Lang D."/>
            <person name="Zimmer A."/>
            <person name="Terry A."/>
            <person name="Salamov A."/>
            <person name="Shapiro H."/>
            <person name="Nishiyama T."/>
            <person name="Perroud P.-F."/>
            <person name="Lindquist E."/>
            <person name="Kamisugi Y."/>
            <person name="Tanahashi T."/>
            <person name="Sakakibara K."/>
            <person name="Fujita T."/>
            <person name="Oishi K."/>
            <person name="Shin-I T."/>
            <person name="Kuroki Y."/>
            <person name="Toyoda A."/>
            <person name="Suzuki Y."/>
            <person name="Hashimoto A."/>
            <person name="Yamaguchi K."/>
            <person name="Sugano A."/>
            <person name="Kohara Y."/>
            <person name="Fujiyama A."/>
            <person name="Anterola A."/>
            <person name="Aoki S."/>
            <person name="Ashton N."/>
            <person name="Barbazuk W.B."/>
            <person name="Barker E."/>
            <person name="Bennetzen J."/>
            <person name="Bezanilla M."/>
            <person name="Blankenship R."/>
            <person name="Cho S.H."/>
            <person name="Dutcher S."/>
            <person name="Estelle M."/>
            <person name="Fawcett J.A."/>
            <person name="Gundlach H."/>
            <person name="Hanada K."/>
            <person name="Heyl A."/>
            <person name="Hicks K.A."/>
            <person name="Hugh J."/>
            <person name="Lohr M."/>
            <person name="Mayer K."/>
            <person name="Melkozernov A."/>
            <person name="Murata T."/>
            <person name="Nelson D."/>
            <person name="Pils B."/>
            <person name="Prigge M."/>
            <person name="Reiss B."/>
            <person name="Renner T."/>
            <person name="Rombauts S."/>
            <person name="Rushton P."/>
            <person name="Sanderfoot A."/>
            <person name="Schween G."/>
            <person name="Shiu S.-H."/>
            <person name="Stueber K."/>
            <person name="Theodoulou F.L."/>
            <person name="Tu H."/>
            <person name="Van de Peer Y."/>
            <person name="Verrier P.J."/>
            <person name="Waters E."/>
            <person name="Wood A."/>
            <person name="Yang L."/>
            <person name="Cove D."/>
            <person name="Cuming A."/>
            <person name="Hasebe M."/>
            <person name="Lucas S."/>
            <person name="Mishler D.B."/>
            <person name="Reski R."/>
            <person name="Grigoriev I."/>
            <person name="Quatrano R.S."/>
            <person name="Boore J.L."/>
        </authorList>
    </citation>
    <scope>NUCLEOTIDE SEQUENCE [LARGE SCALE GENOMIC DNA]</scope>
    <source>
        <strain evidence="8 9">cv. Gransden 2004</strain>
    </source>
</reference>
<dbReference type="GO" id="GO:0035515">
    <property type="term" value="F:oxidative RNA demethylase activity"/>
    <property type="evidence" value="ECO:0000318"/>
    <property type="project" value="GO_Central"/>
</dbReference>
<evidence type="ECO:0000256" key="6">
    <source>
        <dbReference type="PIRSR" id="PIRSR604574-2"/>
    </source>
</evidence>
<accession>A0A7I4F5B9</accession>
<evidence type="ECO:0000256" key="2">
    <source>
        <dbReference type="ARBA" id="ARBA00022723"/>
    </source>
</evidence>
<evidence type="ECO:0000256" key="3">
    <source>
        <dbReference type="ARBA" id="ARBA00022964"/>
    </source>
</evidence>
<dbReference type="GO" id="GO:0035513">
    <property type="term" value="P:oxidative RNA demethylation"/>
    <property type="evidence" value="ECO:0000318"/>
    <property type="project" value="GO_Central"/>
</dbReference>
<keyword evidence="3" id="KW-0223">Dioxygenase</keyword>
<feature type="binding site" evidence="6">
    <location>
        <position position="328"/>
    </location>
    <ligand>
        <name>Fe cation</name>
        <dbReference type="ChEBI" id="CHEBI:24875"/>
        <note>catalytic</note>
    </ligand>
</feature>
<evidence type="ECO:0000256" key="5">
    <source>
        <dbReference type="ARBA" id="ARBA00023004"/>
    </source>
</evidence>
<evidence type="ECO:0000313" key="9">
    <source>
        <dbReference type="Proteomes" id="UP000006727"/>
    </source>
</evidence>
<sequence length="430" mass="47667">MLNCGAAIASVPPCKTQSIQCLPLCVFRVMGYADAQEGAFSRTAFRSTEKAYKRYTHVSSAKSRNQHSRRAQVPATDVSKVLDFKKLGEDGEYNIEGVSRVEGSGWPVYTIDKHPGFYFIPEALNKAEQLYWATECLTTFPQPPNRTNHNAMYGPIANLWAAFQENKILVEVASGKQERDLISNSAETRSVDEKISDSIESVRAEVSDDITVVEKNRFHDNGITTSGGDGGNSWEFRDCSTDFLKTSSAKTVSSETLVRKLRWATVGIQFDWSKRAYNEALPFQEIPPKLADLARRLAKPAMENEDFKAEAAIVNFYGPDDMLGGHVDDMEADMSKPIVSISLGCKAIFLLGGTTRDEPPAAMFVRSGDVVLMAGPARHCFHGVPRIFSEAKESELPDFTSMSDVDGIQPRSIVKYLESSRINVNIRQVH</sequence>
<dbReference type="Pfam" id="PF13532">
    <property type="entry name" value="2OG-FeII_Oxy_2"/>
    <property type="match status" value="1"/>
</dbReference>
<dbReference type="FunCoup" id="A0A7I4F5B9">
    <property type="interactions" value="3950"/>
</dbReference>
<proteinExistence type="inferred from homology"/>
<organism evidence="8 9">
    <name type="scientific">Physcomitrium patens</name>
    <name type="common">Spreading-leaved earth moss</name>
    <name type="synonym">Physcomitrella patens</name>
    <dbReference type="NCBI Taxonomy" id="3218"/>
    <lineage>
        <taxon>Eukaryota</taxon>
        <taxon>Viridiplantae</taxon>
        <taxon>Streptophyta</taxon>
        <taxon>Embryophyta</taxon>
        <taxon>Bryophyta</taxon>
        <taxon>Bryophytina</taxon>
        <taxon>Bryopsida</taxon>
        <taxon>Funariidae</taxon>
        <taxon>Funariales</taxon>
        <taxon>Funariaceae</taxon>
        <taxon>Physcomitrium</taxon>
    </lineage>
</organism>
<dbReference type="SUPFAM" id="SSF51197">
    <property type="entry name" value="Clavaminate synthase-like"/>
    <property type="match status" value="1"/>
</dbReference>
<dbReference type="PANTHER" id="PTHR16557">
    <property type="entry name" value="ALKYLATED DNA REPAIR PROTEIN ALKB-RELATED"/>
    <property type="match status" value="1"/>
</dbReference>
<dbReference type="Proteomes" id="UP000006727">
    <property type="component" value="Chromosome 15"/>
</dbReference>
<dbReference type="RefSeq" id="XP_024396771.1">
    <property type="nucleotide sequence ID" value="XM_024541003.2"/>
</dbReference>
<dbReference type="SMR" id="A0A7I4F5B9"/>
<dbReference type="GO" id="GO:0008198">
    <property type="term" value="F:ferrous iron binding"/>
    <property type="evidence" value="ECO:0000318"/>
    <property type="project" value="GO_Central"/>
</dbReference>
<dbReference type="GeneID" id="112292474"/>
<evidence type="ECO:0000313" key="8">
    <source>
        <dbReference type="EnsemblPlants" id="Pp3c15_20640V3.3"/>
    </source>
</evidence>
<dbReference type="EnsemblPlants" id="Pp3c15_20640V3.3">
    <property type="protein sequence ID" value="Pp3c15_20640V3.3"/>
    <property type="gene ID" value="Pp3c15_20640"/>
</dbReference>
<evidence type="ECO:0000256" key="1">
    <source>
        <dbReference type="ARBA" id="ARBA00007879"/>
    </source>
</evidence>
<keyword evidence="4" id="KW-0560">Oxidoreductase</keyword>
<dbReference type="AlphaFoldDB" id="A0A7I4F5B9"/>
<keyword evidence="5 6" id="KW-0408">Iron</keyword>
<keyword evidence="2 6" id="KW-0479">Metal-binding</keyword>
<dbReference type="KEGG" id="ppp:112292474"/>
<dbReference type="OrthoDB" id="6614653at2759"/>
<evidence type="ECO:0000259" key="7">
    <source>
        <dbReference type="PROSITE" id="PS51471"/>
    </source>
</evidence>
<dbReference type="GO" id="GO:0005737">
    <property type="term" value="C:cytoplasm"/>
    <property type="evidence" value="ECO:0000318"/>
    <property type="project" value="GO_Central"/>
</dbReference>
<name>A0A7I4F5B9_PHYPA</name>
<dbReference type="FunFam" id="2.60.120.590:FF:000020">
    <property type="entry name" value="Alpha-ketoglutarate-dependent dioxygenase alkB"/>
    <property type="match status" value="1"/>
</dbReference>
<dbReference type="Gramene" id="Pp3c15_20640V3.3">
    <property type="protein sequence ID" value="Pp3c15_20640V3.3"/>
    <property type="gene ID" value="Pp3c15_20640"/>
</dbReference>
<comment type="similarity">
    <text evidence="1">Belongs to the alkB family.</text>
</comment>
<dbReference type="InterPro" id="IPR037151">
    <property type="entry name" value="AlkB-like_sf"/>
</dbReference>
<reference evidence="8" key="3">
    <citation type="submission" date="2020-12" db="UniProtKB">
        <authorList>
            <consortium name="EnsemblPlants"/>
        </authorList>
    </citation>
    <scope>IDENTIFICATION</scope>
</reference>
<gene>
    <name evidence="8" type="primary">LOC112292474</name>
</gene>
<dbReference type="EMBL" id="ABEU02000015">
    <property type="status" value="NOT_ANNOTATED_CDS"/>
    <property type="molecule type" value="Genomic_DNA"/>
</dbReference>
<reference evidence="8 9" key="2">
    <citation type="journal article" date="2018" name="Plant J.">
        <title>The Physcomitrella patens chromosome-scale assembly reveals moss genome structure and evolution.</title>
        <authorList>
            <person name="Lang D."/>
            <person name="Ullrich K.K."/>
            <person name="Murat F."/>
            <person name="Fuchs J."/>
            <person name="Jenkins J."/>
            <person name="Haas F.B."/>
            <person name="Piednoel M."/>
            <person name="Gundlach H."/>
            <person name="Van Bel M."/>
            <person name="Meyberg R."/>
            <person name="Vives C."/>
            <person name="Morata J."/>
            <person name="Symeonidi A."/>
            <person name="Hiss M."/>
            <person name="Muchero W."/>
            <person name="Kamisugi Y."/>
            <person name="Saleh O."/>
            <person name="Blanc G."/>
            <person name="Decker E.L."/>
            <person name="van Gessel N."/>
            <person name="Grimwood J."/>
            <person name="Hayes R.D."/>
            <person name="Graham S.W."/>
            <person name="Gunter L.E."/>
            <person name="McDaniel S.F."/>
            <person name="Hoernstein S.N.W."/>
            <person name="Larsson A."/>
            <person name="Li F.W."/>
            <person name="Perroud P.F."/>
            <person name="Phillips J."/>
            <person name="Ranjan P."/>
            <person name="Rokshar D.S."/>
            <person name="Rothfels C.J."/>
            <person name="Schneider L."/>
            <person name="Shu S."/>
            <person name="Stevenson D.W."/>
            <person name="Thummler F."/>
            <person name="Tillich M."/>
            <person name="Villarreal Aguilar J.C."/>
            <person name="Widiez T."/>
            <person name="Wong G.K."/>
            <person name="Wymore A."/>
            <person name="Zhang Y."/>
            <person name="Zimmer A.D."/>
            <person name="Quatrano R.S."/>
            <person name="Mayer K.F.X."/>
            <person name="Goodstein D."/>
            <person name="Casacuberta J.M."/>
            <person name="Vandepoele K."/>
            <person name="Reski R."/>
            <person name="Cuming A.C."/>
            <person name="Tuskan G.A."/>
            <person name="Maumus F."/>
            <person name="Salse J."/>
            <person name="Schmutz J."/>
            <person name="Rensing S.A."/>
        </authorList>
    </citation>
    <scope>NUCLEOTIDE SEQUENCE [LARGE SCALE GENOMIC DNA]</scope>
    <source>
        <strain evidence="8 9">cv. Gransden 2004</strain>
    </source>
</reference>
<dbReference type="InParanoid" id="A0A7I4F5B9"/>
<protein>
    <recommendedName>
        <fullName evidence="7">Fe2OG dioxygenase domain-containing protein</fullName>
    </recommendedName>
</protein>
<feature type="binding site" evidence="6">
    <location>
        <position position="326"/>
    </location>
    <ligand>
        <name>Fe cation</name>
        <dbReference type="ChEBI" id="CHEBI:24875"/>
        <note>catalytic</note>
    </ligand>
</feature>
<dbReference type="Gene3D" id="2.60.120.590">
    <property type="entry name" value="Alpha-ketoglutarate-dependent dioxygenase AlkB-like"/>
    <property type="match status" value="1"/>
</dbReference>
<dbReference type="PROSITE" id="PS51471">
    <property type="entry name" value="FE2OG_OXY"/>
    <property type="match status" value="1"/>
</dbReference>
<dbReference type="InterPro" id="IPR004574">
    <property type="entry name" value="Alkb"/>
</dbReference>
<dbReference type="InterPro" id="IPR005123">
    <property type="entry name" value="Oxoglu/Fe-dep_dioxygenase_dom"/>
</dbReference>
<dbReference type="PANTHER" id="PTHR16557:SF11">
    <property type="entry name" value="ALPHA-KETOGLUTARATE-DEPENDENT DIOXYGENASE ALKB"/>
    <property type="match status" value="1"/>
</dbReference>
<dbReference type="GO" id="GO:0035516">
    <property type="term" value="F:broad specificity oxidative DNA demethylase activity"/>
    <property type="evidence" value="ECO:0000318"/>
    <property type="project" value="GO_Central"/>
</dbReference>
<feature type="domain" description="Fe2OG dioxygenase" evidence="7">
    <location>
        <begin position="308"/>
        <end position="430"/>
    </location>
</feature>
<dbReference type="InterPro" id="IPR027450">
    <property type="entry name" value="AlkB-like"/>
</dbReference>
<keyword evidence="9" id="KW-1185">Reference proteome</keyword>